<dbReference type="HOGENOM" id="CLU_3272625_0_0_6"/>
<proteinExistence type="predicted"/>
<dbReference type="AlphaFoldDB" id="I1YJW3"/>
<sequence length="41" mass="4566">MFILTQNATGHAKHCWSAATLDAANNKKLALESHYAVDYPY</sequence>
<dbReference type="Proteomes" id="UP000009145">
    <property type="component" value="Chromosome"/>
</dbReference>
<reference evidence="1 2" key="1">
    <citation type="journal article" date="2012" name="J. Bacteriol.">
        <title>Complete genome sequences of Methylophaga sp. strain JAM1 and Methylophaga sp. strain JAM7.</title>
        <authorList>
            <person name="Villeneuve C."/>
            <person name="Martineau C."/>
            <person name="Mauffrey F."/>
            <person name="Villemur R."/>
        </authorList>
    </citation>
    <scope>NUCLEOTIDE SEQUENCE [LARGE SCALE GENOMIC DNA]</scope>
    <source>
        <strain evidence="1 2">JAM7</strain>
    </source>
</reference>
<evidence type="ECO:0000313" key="1">
    <source>
        <dbReference type="EMBL" id="AFJ03206.1"/>
    </source>
</evidence>
<accession>I1YJW3</accession>
<gene>
    <name evidence="1" type="ordered locus">Q7C_2067</name>
</gene>
<evidence type="ECO:0000313" key="2">
    <source>
        <dbReference type="Proteomes" id="UP000009145"/>
    </source>
</evidence>
<dbReference type="KEGG" id="mec:Q7C_2067"/>
<dbReference type="STRING" id="754477.Q7C_2067"/>
<protein>
    <submittedName>
        <fullName evidence="1">Uncharacterized protein</fullName>
    </submittedName>
</protein>
<keyword evidence="2" id="KW-1185">Reference proteome</keyword>
<organism evidence="1 2">
    <name type="scientific">Methylophaga frappieri (strain ATCC BAA-2434 / DSM 25690 / JAM7)</name>
    <dbReference type="NCBI Taxonomy" id="754477"/>
    <lineage>
        <taxon>Bacteria</taxon>
        <taxon>Pseudomonadati</taxon>
        <taxon>Pseudomonadota</taxon>
        <taxon>Gammaproteobacteria</taxon>
        <taxon>Thiotrichales</taxon>
        <taxon>Piscirickettsiaceae</taxon>
        <taxon>Methylophaga</taxon>
    </lineage>
</organism>
<dbReference type="PATRIC" id="fig|754477.3.peg.2035"/>
<name>I1YJW3_METFJ</name>
<dbReference type="EMBL" id="CP003380">
    <property type="protein sequence ID" value="AFJ03206.1"/>
    <property type="molecule type" value="Genomic_DNA"/>
</dbReference>